<evidence type="ECO:0008006" key="3">
    <source>
        <dbReference type="Google" id="ProtNLM"/>
    </source>
</evidence>
<gene>
    <name evidence="1" type="ORF">SAMN05421547_12638</name>
</gene>
<dbReference type="AlphaFoldDB" id="A0A1H3T9Y0"/>
<dbReference type="Gene3D" id="1.10.10.1130">
    <property type="entry name" value="Uncharacterised protein PF10982, DUF2789"/>
    <property type="match status" value="1"/>
</dbReference>
<dbReference type="RefSeq" id="WP_017404395.1">
    <property type="nucleotide sequence ID" value="NZ_CP141274.1"/>
</dbReference>
<protein>
    <recommendedName>
        <fullName evidence="3">DUF2789 domain-containing protein</fullName>
    </recommendedName>
</protein>
<dbReference type="EMBL" id="FNPE01000026">
    <property type="protein sequence ID" value="SDZ46525.1"/>
    <property type="molecule type" value="Genomic_DNA"/>
</dbReference>
<dbReference type="InterPro" id="IPR038086">
    <property type="entry name" value="DUF2789_sf"/>
</dbReference>
<sequence>MNNSVVRMSNLFLQLGLDASDQAIADFIRAHQLAADVDVVDAPYWSDAQRQFLAEQLKADASWSIVVDQLSESLHEDAVRRRAEGLS</sequence>
<dbReference type="GeneID" id="94693101"/>
<dbReference type="Proteomes" id="UP000183417">
    <property type="component" value="Unassembled WGS sequence"/>
</dbReference>
<proteinExistence type="predicted"/>
<organism evidence="1 2">
    <name type="scientific">Delftia lacustris</name>
    <dbReference type="NCBI Taxonomy" id="558537"/>
    <lineage>
        <taxon>Bacteria</taxon>
        <taxon>Pseudomonadati</taxon>
        <taxon>Pseudomonadota</taxon>
        <taxon>Betaproteobacteria</taxon>
        <taxon>Burkholderiales</taxon>
        <taxon>Comamonadaceae</taxon>
        <taxon>Delftia</taxon>
    </lineage>
</organism>
<dbReference type="Pfam" id="PF10982">
    <property type="entry name" value="DUF2789"/>
    <property type="match status" value="1"/>
</dbReference>
<evidence type="ECO:0000313" key="1">
    <source>
        <dbReference type="EMBL" id="SDZ46525.1"/>
    </source>
</evidence>
<name>A0A1H3T9Y0_9BURK</name>
<reference evidence="1 2" key="1">
    <citation type="submission" date="2016-10" db="EMBL/GenBank/DDBJ databases">
        <authorList>
            <person name="de Groot N.N."/>
        </authorList>
    </citation>
    <scope>NUCLEOTIDE SEQUENCE [LARGE SCALE GENOMIC DNA]</scope>
    <source>
        <strain evidence="1 2">LMG 24775</strain>
    </source>
</reference>
<accession>A0A1H3T9Y0</accession>
<evidence type="ECO:0000313" key="2">
    <source>
        <dbReference type="Proteomes" id="UP000183417"/>
    </source>
</evidence>
<dbReference type="InterPro" id="IPR021250">
    <property type="entry name" value="DUF2789"/>
</dbReference>